<feature type="chain" id="PRO_5040985784" description="Mannan endo-1,6-alpha-mannosidase" evidence="12">
    <location>
        <begin position="22"/>
        <end position="446"/>
    </location>
</feature>
<protein>
    <recommendedName>
        <fullName evidence="4 10">Mannan endo-1,6-alpha-mannosidase</fullName>
        <ecNumber evidence="4 10">3.2.1.101</ecNumber>
    </recommendedName>
</protein>
<dbReference type="GeneID" id="80910400"/>
<dbReference type="RefSeq" id="XP_056069883.1">
    <property type="nucleotide sequence ID" value="XM_056215636.1"/>
</dbReference>
<comment type="subcellular location">
    <subcellularLocation>
        <location evidence="2">Endomembrane system</location>
    </subcellularLocation>
</comment>
<feature type="signal peptide" evidence="12">
    <location>
        <begin position="1"/>
        <end position="21"/>
    </location>
</feature>
<evidence type="ECO:0000256" key="4">
    <source>
        <dbReference type="ARBA" id="ARBA00012350"/>
    </source>
</evidence>
<dbReference type="OrthoDB" id="4187847at2759"/>
<comment type="similarity">
    <text evidence="3 10">Belongs to the glycosyl hydrolase 76 family.</text>
</comment>
<dbReference type="GO" id="GO:0009272">
    <property type="term" value="P:fungal-type cell wall biogenesis"/>
    <property type="evidence" value="ECO:0007669"/>
    <property type="project" value="TreeGrafter"/>
</dbReference>
<keyword evidence="7" id="KW-0472">Membrane</keyword>
<sequence>MFVSFLTLSLATSLYAQSSAALDIDVKDQDSIKSVAKTLAGGIVDSYQSGLKKDLIPGLFPDPYYWWEAGAVFGSLVDYSYLTGDNQYDDLLGEGLAHQIGEFDAFMPSNQSKSLGNDDQSTWGLTAMSAAENGFTTNKIGNLSWDVLASNVFDTQALRWNEKTCGGGLNWQIYQFNNGYTYRNAISTGNFFLLAARLAKFTGNATYTEWAEKAFNWTQEIGLVSEEYRVFDGTDETRNNCSDINQIQWSQNIGIYTEAAAHMWNLTTNDKWRNTLNGFINTTFDVFAEKNILTEVACEKNGKCNTDQKAMKGIATRSFARAIASAPFISDYLTPLLEGSAKAAAEGCSTKNKQVECSLRWTSQNDGSSGLGESFSALAVVQALLVPNAKPLATKSSNATSTGSPTESNPAASGSGQPAENEGAADTIVASRSLVVVIAVLAAALL</sequence>
<dbReference type="Pfam" id="PF03663">
    <property type="entry name" value="Glyco_hydro_76"/>
    <property type="match status" value="1"/>
</dbReference>
<reference evidence="13" key="1">
    <citation type="submission" date="2022-10" db="EMBL/GenBank/DDBJ databases">
        <title>Tapping the CABI collections for fungal endophytes: first genome assemblies for Collariella, Neodidymelliopsis, Ascochyta clinopodiicola, Didymella pomorum, Didymosphaeria variabile, Neocosmospora piperis and Neocucurbitaria cava.</title>
        <authorList>
            <person name="Hill R."/>
        </authorList>
    </citation>
    <scope>NUCLEOTIDE SEQUENCE</scope>
    <source>
        <strain evidence="13">IMI 356815</strain>
    </source>
</reference>
<evidence type="ECO:0000256" key="6">
    <source>
        <dbReference type="ARBA" id="ARBA00022801"/>
    </source>
</evidence>
<dbReference type="GO" id="GO:0016052">
    <property type="term" value="P:carbohydrate catabolic process"/>
    <property type="evidence" value="ECO:0007669"/>
    <property type="project" value="InterPro"/>
</dbReference>
<dbReference type="Proteomes" id="UP001140513">
    <property type="component" value="Unassembled WGS sequence"/>
</dbReference>
<evidence type="ECO:0000256" key="9">
    <source>
        <dbReference type="ARBA" id="ARBA00023295"/>
    </source>
</evidence>
<organism evidence="13 14">
    <name type="scientific">Didymosphaeria variabile</name>
    <dbReference type="NCBI Taxonomy" id="1932322"/>
    <lineage>
        <taxon>Eukaryota</taxon>
        <taxon>Fungi</taxon>
        <taxon>Dikarya</taxon>
        <taxon>Ascomycota</taxon>
        <taxon>Pezizomycotina</taxon>
        <taxon>Dothideomycetes</taxon>
        <taxon>Pleosporomycetidae</taxon>
        <taxon>Pleosporales</taxon>
        <taxon>Massarineae</taxon>
        <taxon>Didymosphaeriaceae</taxon>
        <taxon>Didymosphaeria</taxon>
    </lineage>
</organism>
<dbReference type="FunFam" id="1.50.10.20:FF:000006">
    <property type="entry name" value="Mannan endo-1,6-alpha-mannosidase"/>
    <property type="match status" value="1"/>
</dbReference>
<keyword evidence="5 12" id="KW-0732">Signal</keyword>
<proteinExistence type="inferred from homology"/>
<keyword evidence="6 10" id="KW-0378">Hydrolase</keyword>
<dbReference type="PANTHER" id="PTHR12145:SF36">
    <property type="entry name" value="MANNAN ENDO-1,6-ALPHA-MANNOSIDASE DCW1"/>
    <property type="match status" value="1"/>
</dbReference>
<evidence type="ECO:0000256" key="11">
    <source>
        <dbReference type="SAM" id="MobiDB-lite"/>
    </source>
</evidence>
<dbReference type="InterPro" id="IPR014480">
    <property type="entry name" value="Mannan-1_6-alpha_mannosidase"/>
</dbReference>
<evidence type="ECO:0000256" key="5">
    <source>
        <dbReference type="ARBA" id="ARBA00022729"/>
    </source>
</evidence>
<gene>
    <name evidence="13" type="ORF">N0V89_006870</name>
</gene>
<dbReference type="PANTHER" id="PTHR12145">
    <property type="entry name" value="MANNAN ENDO-1,6-ALPHA-MANNOSIDASE DCW1"/>
    <property type="match status" value="1"/>
</dbReference>
<evidence type="ECO:0000256" key="8">
    <source>
        <dbReference type="ARBA" id="ARBA00023180"/>
    </source>
</evidence>
<evidence type="ECO:0000256" key="10">
    <source>
        <dbReference type="PIRNR" id="PIRNR016302"/>
    </source>
</evidence>
<comment type="catalytic activity">
    <reaction evidence="1 10">
        <text>Random hydrolysis of (1-&gt;6)-alpha-D-mannosidic linkages in unbranched (1-&gt;6)-mannans.</text>
        <dbReference type="EC" id="3.2.1.101"/>
    </reaction>
</comment>
<keyword evidence="9 10" id="KW-0326">Glycosidase</keyword>
<dbReference type="Gene3D" id="1.50.10.20">
    <property type="match status" value="1"/>
</dbReference>
<dbReference type="AlphaFoldDB" id="A0A9W8XIK2"/>
<keyword evidence="8" id="KW-0325">Glycoprotein</keyword>
<evidence type="ECO:0000313" key="13">
    <source>
        <dbReference type="EMBL" id="KAJ4351527.1"/>
    </source>
</evidence>
<dbReference type="GO" id="GO:0008496">
    <property type="term" value="F:mannan endo-1,6-alpha-mannosidase activity"/>
    <property type="evidence" value="ECO:0007669"/>
    <property type="project" value="UniProtKB-UniRule"/>
</dbReference>
<dbReference type="GO" id="GO:0012505">
    <property type="term" value="C:endomembrane system"/>
    <property type="evidence" value="ECO:0007669"/>
    <property type="project" value="UniProtKB-SubCell"/>
</dbReference>
<evidence type="ECO:0000256" key="12">
    <source>
        <dbReference type="SAM" id="SignalP"/>
    </source>
</evidence>
<dbReference type="EC" id="3.2.1.101" evidence="4 10"/>
<keyword evidence="14" id="KW-1185">Reference proteome</keyword>
<dbReference type="EMBL" id="JAPEUX010000005">
    <property type="protein sequence ID" value="KAJ4351527.1"/>
    <property type="molecule type" value="Genomic_DNA"/>
</dbReference>
<evidence type="ECO:0000313" key="14">
    <source>
        <dbReference type="Proteomes" id="UP001140513"/>
    </source>
</evidence>
<dbReference type="InterPro" id="IPR008928">
    <property type="entry name" value="6-hairpin_glycosidase_sf"/>
</dbReference>
<evidence type="ECO:0000256" key="1">
    <source>
        <dbReference type="ARBA" id="ARBA00001452"/>
    </source>
</evidence>
<evidence type="ECO:0000256" key="7">
    <source>
        <dbReference type="ARBA" id="ARBA00023136"/>
    </source>
</evidence>
<accession>A0A9W8XIK2</accession>
<dbReference type="SUPFAM" id="SSF48208">
    <property type="entry name" value="Six-hairpin glycosidases"/>
    <property type="match status" value="1"/>
</dbReference>
<comment type="caution">
    <text evidence="13">The sequence shown here is derived from an EMBL/GenBank/DDBJ whole genome shotgun (WGS) entry which is preliminary data.</text>
</comment>
<feature type="region of interest" description="Disordered" evidence="11">
    <location>
        <begin position="394"/>
        <end position="424"/>
    </location>
</feature>
<feature type="compositionally biased region" description="Polar residues" evidence="11">
    <location>
        <begin position="394"/>
        <end position="418"/>
    </location>
</feature>
<evidence type="ECO:0000256" key="2">
    <source>
        <dbReference type="ARBA" id="ARBA00004308"/>
    </source>
</evidence>
<dbReference type="InterPro" id="IPR005198">
    <property type="entry name" value="Glyco_hydro_76"/>
</dbReference>
<name>A0A9W8XIK2_9PLEO</name>
<dbReference type="PIRSF" id="PIRSF016302">
    <property type="entry name" value="Man_a_manosd"/>
    <property type="match status" value="1"/>
</dbReference>
<evidence type="ECO:0000256" key="3">
    <source>
        <dbReference type="ARBA" id="ARBA00009699"/>
    </source>
</evidence>